<sequence length="199" mass="23406">MKIIQRFKDVYDHIFYMYGQDPKIVWDRKTQQVEKALPAKHRTLSGHLEDGRWFKGQVLIVNQTVLIVYVDEKGVVLPDLKTRRWSHWSRDYAMEYLDTLKGYTDKYNAPMVLVGTYVNEKGYYDTGVFTNPQLNIGGEVAKFHPELRVFQNVDPQLLFTEINAWFGRHASEPEMVQLSDKDKLEKHGFDNKTSFRGKR</sequence>
<protein>
    <submittedName>
        <fullName evidence="1">Uncharacterized protein</fullName>
    </submittedName>
</protein>
<proteinExistence type="predicted"/>
<gene>
    <name evidence="1" type="ORF">AhSzq1_32</name>
</gene>
<name>A0A2R4ALL3_9CAUD</name>
<organism evidence="1 2">
    <name type="scientific">Aeromonas phage AhSzq-1</name>
    <dbReference type="NCBI Taxonomy" id="2138298"/>
    <lineage>
        <taxon>Viruses</taxon>
        <taxon>Duplodnaviria</taxon>
        <taxon>Heunggongvirae</taxon>
        <taxon>Uroviricota</taxon>
        <taxon>Caudoviricetes</taxon>
        <taxon>Demerecviridae</taxon>
        <taxon>Shenzhenvirus</taxon>
        <taxon>Shenzhenvirus AhSzq1</taxon>
    </lineage>
</organism>
<dbReference type="EMBL" id="MG676224">
    <property type="protein sequence ID" value="AVR75925.1"/>
    <property type="molecule type" value="Genomic_DNA"/>
</dbReference>
<keyword evidence="2" id="KW-1185">Reference proteome</keyword>
<evidence type="ECO:0000313" key="2">
    <source>
        <dbReference type="Proteomes" id="UP000244741"/>
    </source>
</evidence>
<reference evidence="1 2" key="1">
    <citation type="submission" date="2017-12" db="EMBL/GenBank/DDBJ databases">
        <title>Genomic characterization of T5-related Aeromonas hydrophila phages AhSzq-1 and AhSzw-1 and proposal to be two new species.</title>
        <authorList>
            <person name="Chen L."/>
            <person name="Yuan S."/>
            <person name="Ma Y."/>
        </authorList>
    </citation>
    <scope>NUCLEOTIDE SEQUENCE [LARGE SCALE GENOMIC DNA]</scope>
    <source>
        <strain evidence="1">Seawater</strain>
    </source>
</reference>
<dbReference type="Proteomes" id="UP000244741">
    <property type="component" value="Segment"/>
</dbReference>
<evidence type="ECO:0000313" key="1">
    <source>
        <dbReference type="EMBL" id="AVR75925.1"/>
    </source>
</evidence>
<accession>A0A2R4ALL3</accession>